<keyword evidence="3" id="KW-0804">Transcription</keyword>
<keyword evidence="4" id="KW-0472">Membrane</keyword>
<dbReference type="InterPro" id="IPR009057">
    <property type="entry name" value="Homeodomain-like_sf"/>
</dbReference>
<dbReference type="InterPro" id="IPR041522">
    <property type="entry name" value="CdaR_GGDEF"/>
</dbReference>
<dbReference type="InterPro" id="IPR018062">
    <property type="entry name" value="HTH_AraC-typ_CS"/>
</dbReference>
<evidence type="ECO:0000256" key="4">
    <source>
        <dbReference type="SAM" id="Phobius"/>
    </source>
</evidence>
<keyword evidence="2" id="KW-0238">DNA-binding</keyword>
<evidence type="ECO:0000313" key="6">
    <source>
        <dbReference type="EMBL" id="NHN29471.1"/>
    </source>
</evidence>
<dbReference type="PANTHER" id="PTHR43280">
    <property type="entry name" value="ARAC-FAMILY TRANSCRIPTIONAL REGULATOR"/>
    <property type="match status" value="1"/>
</dbReference>
<dbReference type="InterPro" id="IPR018060">
    <property type="entry name" value="HTH_AraC"/>
</dbReference>
<name>A0ABX0J5V5_9BACL</name>
<dbReference type="SMART" id="SM00342">
    <property type="entry name" value="HTH_ARAC"/>
    <property type="match status" value="1"/>
</dbReference>
<keyword evidence="7" id="KW-1185">Reference proteome</keyword>
<dbReference type="PANTHER" id="PTHR43280:SF10">
    <property type="entry name" value="REGULATORY PROTEIN POCR"/>
    <property type="match status" value="1"/>
</dbReference>
<dbReference type="Pfam" id="PF17853">
    <property type="entry name" value="GGDEF_2"/>
    <property type="match status" value="1"/>
</dbReference>
<keyword evidence="1" id="KW-0805">Transcription regulation</keyword>
<protein>
    <submittedName>
        <fullName evidence="6">Helix-turn-helix transcriptional regulator</fullName>
    </submittedName>
</protein>
<evidence type="ECO:0000256" key="1">
    <source>
        <dbReference type="ARBA" id="ARBA00023015"/>
    </source>
</evidence>
<dbReference type="PROSITE" id="PS00041">
    <property type="entry name" value="HTH_ARAC_FAMILY_1"/>
    <property type="match status" value="1"/>
</dbReference>
<dbReference type="Pfam" id="PF12833">
    <property type="entry name" value="HTH_18"/>
    <property type="match status" value="1"/>
</dbReference>
<evidence type="ECO:0000313" key="7">
    <source>
        <dbReference type="Proteomes" id="UP001165962"/>
    </source>
</evidence>
<dbReference type="SUPFAM" id="SSF46689">
    <property type="entry name" value="Homeodomain-like"/>
    <property type="match status" value="2"/>
</dbReference>
<dbReference type="Gene3D" id="1.10.10.60">
    <property type="entry name" value="Homeodomain-like"/>
    <property type="match status" value="2"/>
</dbReference>
<proteinExistence type="predicted"/>
<dbReference type="PROSITE" id="PS01124">
    <property type="entry name" value="HTH_ARAC_FAMILY_2"/>
    <property type="match status" value="1"/>
</dbReference>
<evidence type="ECO:0000259" key="5">
    <source>
        <dbReference type="PROSITE" id="PS01124"/>
    </source>
</evidence>
<keyword evidence="4" id="KW-0812">Transmembrane</keyword>
<sequence>MKKGIMRFNITKGKQNRLFLKIFACFLSLLIPIIIIGASEYVYSISMMKNQFNERITTNLEAAANTVDLYIKTTQETGVNFLYDETVRRLLMPKDTQSLEVMSELWRLPRILQRNENILSNFTDSTFVYIDQQDVYVSAGVNNFHSFFTNMYKYEKYDTSFWVNKRNSKTSIELLPVSKVTQEKNYLKQVVPIVMINRIQNENAVMVVNISVDAIDRTLKGNAVFDSTRFVVLDGEQQVIYDEKGYAGSLGATADWMDAFEESGIAKEMDLDGKRYMIAHIKSDLYGWQYYSFTPLSEFNRNTVSILQMTVLLCIVLIVMGIIFSYIFSIRIYNPIRNIRDIIALKSDLGHADSPDNKDSLGDGIAHTASNEFEIIKLGIDRLSNSHQQYKVKYDKHTSEYVEYSLLFLLKGHTLNQEEILRGTLQADFGFNRAGFICCAIHFDFKEAFYRDIQDTDRIYVIGGIKKIIWELLSRQLPSYVLEHRQNLFVGLVNMNEAQETELLYEAFNRMLGIFEYDIRMYYDITIGIGNYYVNVNDIGASFNEAMTALGKRNKEHRFQIVDSSLMSIKNHYQYSLYDEQKILNYLKMGDEAALRVLVEEIVENNARRSMSHEHVGQLFKKMYVTGVRFLAEKGHKVASLELEPELTRFTDPAFESSLLATPQLQEVIQRFYAQIIETTKPQKGQKSGNLVSLIEKYIQEHYTQDLGLEQIADEMGVSVKYVSRIFKDKTDVYLTDYINQVRIDKAKELLTQTDMRVNDIAASIGIHSRTTFLRVFKKVEGVSPNEYRTLYKKTD</sequence>
<evidence type="ECO:0000256" key="3">
    <source>
        <dbReference type="ARBA" id="ARBA00023163"/>
    </source>
</evidence>
<dbReference type="RefSeq" id="WP_166147459.1">
    <property type="nucleotide sequence ID" value="NZ_JAAOIW010000002.1"/>
</dbReference>
<gene>
    <name evidence="6" type="ORF">G9U52_06450</name>
</gene>
<comment type="caution">
    <text evidence="6">The sequence shown here is derived from an EMBL/GenBank/DDBJ whole genome shotgun (WGS) entry which is preliminary data.</text>
</comment>
<feature type="transmembrane region" description="Helical" evidence="4">
    <location>
        <begin position="306"/>
        <end position="328"/>
    </location>
</feature>
<reference evidence="6" key="1">
    <citation type="submission" date="2020-03" db="EMBL/GenBank/DDBJ databases">
        <title>Draft sequencing of Paenibacilllus sp. S3N08.</title>
        <authorList>
            <person name="Kim D.-U."/>
        </authorList>
    </citation>
    <scope>NUCLEOTIDE SEQUENCE</scope>
    <source>
        <strain evidence="6">S3N08</strain>
    </source>
</reference>
<feature type="domain" description="HTH araC/xylS-type" evidence="5">
    <location>
        <begin position="693"/>
        <end position="791"/>
    </location>
</feature>
<dbReference type="Proteomes" id="UP001165962">
    <property type="component" value="Unassembled WGS sequence"/>
</dbReference>
<keyword evidence="4" id="KW-1133">Transmembrane helix</keyword>
<feature type="transmembrane region" description="Helical" evidence="4">
    <location>
        <begin position="20"/>
        <end position="43"/>
    </location>
</feature>
<organism evidence="6 7">
    <name type="scientific">Paenibacillus agricola</name>
    <dbReference type="NCBI Taxonomy" id="2716264"/>
    <lineage>
        <taxon>Bacteria</taxon>
        <taxon>Bacillati</taxon>
        <taxon>Bacillota</taxon>
        <taxon>Bacilli</taxon>
        <taxon>Bacillales</taxon>
        <taxon>Paenibacillaceae</taxon>
        <taxon>Paenibacillus</taxon>
    </lineage>
</organism>
<dbReference type="EMBL" id="JAAOIW010000002">
    <property type="protein sequence ID" value="NHN29471.1"/>
    <property type="molecule type" value="Genomic_DNA"/>
</dbReference>
<accession>A0ABX0J5V5</accession>
<evidence type="ECO:0000256" key="2">
    <source>
        <dbReference type="ARBA" id="ARBA00023125"/>
    </source>
</evidence>